<protein>
    <submittedName>
        <fullName evidence="2">Uncharacterized protein</fullName>
    </submittedName>
</protein>
<dbReference type="EMBL" id="WNYA01008540">
    <property type="protein sequence ID" value="KAG8541051.1"/>
    <property type="molecule type" value="Genomic_DNA"/>
</dbReference>
<dbReference type="Proteomes" id="UP000824782">
    <property type="component" value="Unassembled WGS sequence"/>
</dbReference>
<evidence type="ECO:0000256" key="1">
    <source>
        <dbReference type="SAM" id="MobiDB-lite"/>
    </source>
</evidence>
<feature type="region of interest" description="Disordered" evidence="1">
    <location>
        <begin position="51"/>
        <end position="109"/>
    </location>
</feature>
<keyword evidence="3" id="KW-1185">Reference proteome</keyword>
<reference evidence="2" key="1">
    <citation type="thesis" date="2020" institute="ProQuest LLC" country="789 East Eisenhower Parkway, Ann Arbor, MI, USA">
        <title>Comparative Genomics and Chromosome Evolution.</title>
        <authorList>
            <person name="Mudd A.B."/>
        </authorList>
    </citation>
    <scope>NUCLEOTIDE SEQUENCE</scope>
    <source>
        <strain evidence="2">237g6f4</strain>
        <tissue evidence="2">Blood</tissue>
    </source>
</reference>
<evidence type="ECO:0000313" key="2">
    <source>
        <dbReference type="EMBL" id="KAG8541051.1"/>
    </source>
</evidence>
<evidence type="ECO:0000313" key="3">
    <source>
        <dbReference type="Proteomes" id="UP000824782"/>
    </source>
</evidence>
<sequence length="109" mass="11737">MGRTVVVTAISRDQTGATLCKSTYSSLLNNRQRPNDEQKISVKLVSRWEISGPQEGYSQPGRDRDQMGTSALGLRSPESPSGIRQRTVVPLLPGTGSGGAAHWTCSSTY</sequence>
<name>A0AAV6YVW4_ENGPU</name>
<proteinExistence type="predicted"/>
<organism evidence="2 3">
    <name type="scientific">Engystomops pustulosus</name>
    <name type="common">Tungara frog</name>
    <name type="synonym">Physalaemus pustulosus</name>
    <dbReference type="NCBI Taxonomy" id="76066"/>
    <lineage>
        <taxon>Eukaryota</taxon>
        <taxon>Metazoa</taxon>
        <taxon>Chordata</taxon>
        <taxon>Craniata</taxon>
        <taxon>Vertebrata</taxon>
        <taxon>Euteleostomi</taxon>
        <taxon>Amphibia</taxon>
        <taxon>Batrachia</taxon>
        <taxon>Anura</taxon>
        <taxon>Neobatrachia</taxon>
        <taxon>Hyloidea</taxon>
        <taxon>Leptodactylidae</taxon>
        <taxon>Leiuperinae</taxon>
        <taxon>Engystomops</taxon>
    </lineage>
</organism>
<accession>A0AAV6YVW4</accession>
<gene>
    <name evidence="2" type="ORF">GDO81_029795</name>
</gene>
<comment type="caution">
    <text evidence="2">The sequence shown here is derived from an EMBL/GenBank/DDBJ whole genome shotgun (WGS) entry which is preliminary data.</text>
</comment>
<dbReference type="AlphaFoldDB" id="A0AAV6YVW4"/>